<dbReference type="Pfam" id="PF02171">
    <property type="entry name" value="Piwi"/>
    <property type="match status" value="1"/>
</dbReference>
<dbReference type="InterPro" id="IPR003100">
    <property type="entry name" value="PAZ_dom"/>
</dbReference>
<comment type="caution">
    <text evidence="4">The sequence shown here is derived from an EMBL/GenBank/DDBJ whole genome shotgun (WGS) entry which is preliminary data.</text>
</comment>
<dbReference type="Pfam" id="PF02170">
    <property type="entry name" value="PAZ"/>
    <property type="match status" value="1"/>
</dbReference>
<protein>
    <submittedName>
        <fullName evidence="4">Uncharacterized protein</fullName>
    </submittedName>
</protein>
<dbReference type="InterPro" id="IPR012337">
    <property type="entry name" value="RNaseH-like_sf"/>
</dbReference>
<keyword evidence="5" id="KW-1185">Reference proteome</keyword>
<evidence type="ECO:0000313" key="4">
    <source>
        <dbReference type="EMBL" id="KAF8720530.1"/>
    </source>
</evidence>
<reference evidence="4" key="1">
    <citation type="submission" date="2020-07" db="EMBL/GenBank/DDBJ databases">
        <title>Genome sequence and genetic diversity analysis of an under-domesticated orphan crop, white fonio (Digitaria exilis).</title>
        <authorList>
            <person name="Bennetzen J.L."/>
            <person name="Chen S."/>
            <person name="Ma X."/>
            <person name="Wang X."/>
            <person name="Yssel A.E.J."/>
            <person name="Chaluvadi S.R."/>
            <person name="Johnson M."/>
            <person name="Gangashetty P."/>
            <person name="Hamidou F."/>
            <person name="Sanogo M.D."/>
            <person name="Zwaenepoel A."/>
            <person name="Wallace J."/>
            <person name="Van De Peer Y."/>
            <person name="Van Deynze A."/>
        </authorList>
    </citation>
    <scope>NUCLEOTIDE SEQUENCE</scope>
    <source>
        <tissue evidence="4">Leaves</tissue>
    </source>
</reference>
<proteinExistence type="inferred from homology"/>
<dbReference type="GO" id="GO:0003723">
    <property type="term" value="F:RNA binding"/>
    <property type="evidence" value="ECO:0007669"/>
    <property type="project" value="InterPro"/>
</dbReference>
<sequence length="488" mass="55357">MIQAKKELQNLRVIAKHNKFEFRIFGFSDKPCYEQLFQMKSHLGSTTDITVQDYFKLKKINLEMPHLLCLDVGKENSPCYLPIELCNMVSPQRYKTALSSQQRATFVEKSRLEAKRLMEIVADAIKSDGYVDDPLLSLAGIKIEKQLIRICGHVLSAPTLVVGNGEECIPNEGRWNYNNKMLLNPVRIEHWAVVNFSTDCNMNWIIQRIIDLGRSKGIFMKFPATMVEEDNKVVKYSPAKRVEWMLNKVTKKAPIPPEFLLCLLPERKNCDIYGNGRGREKLYMRWASQCIAPSSNTTDQFFINVLLKINAKLGGLNCKVAFKNDYMIPAITETPTLILGMDVSHGPPGRADVPSVAAVVGSRCWPLLSQYRASIRIQPQKAEMINSLFTPLYNGNDGGMICELLQDFYETSQQRKPSQIIIFRDGVGESQFSQVLSVELNQIIKAFTAMGWDHRPKFTVIVAQKKHHTKFTKADLPENLAHGKHSSA</sequence>
<name>A0A835C5I1_9POAL</name>
<dbReference type="Gene3D" id="3.30.420.10">
    <property type="entry name" value="Ribonuclease H-like superfamily/Ribonuclease H"/>
    <property type="match status" value="1"/>
</dbReference>
<dbReference type="Gene3D" id="3.40.50.2300">
    <property type="match status" value="1"/>
</dbReference>
<dbReference type="Proteomes" id="UP000636709">
    <property type="component" value="Unassembled WGS sequence"/>
</dbReference>
<dbReference type="InterPro" id="IPR036085">
    <property type="entry name" value="PAZ_dom_sf"/>
</dbReference>
<feature type="domain" description="PAZ" evidence="2">
    <location>
        <begin position="1"/>
        <end position="90"/>
    </location>
</feature>
<dbReference type="PANTHER" id="PTHR22891">
    <property type="entry name" value="EUKARYOTIC TRANSLATION INITIATION FACTOR 2C"/>
    <property type="match status" value="1"/>
</dbReference>
<dbReference type="PROSITE" id="PS50821">
    <property type="entry name" value="PAZ"/>
    <property type="match status" value="1"/>
</dbReference>
<dbReference type="InterPro" id="IPR036397">
    <property type="entry name" value="RNaseH_sf"/>
</dbReference>
<dbReference type="OrthoDB" id="10252740at2759"/>
<dbReference type="CDD" id="cd02846">
    <property type="entry name" value="PAZ_argonaute_like"/>
    <property type="match status" value="1"/>
</dbReference>
<dbReference type="InterPro" id="IPR003165">
    <property type="entry name" value="Piwi"/>
</dbReference>
<evidence type="ECO:0000313" key="5">
    <source>
        <dbReference type="Proteomes" id="UP000636709"/>
    </source>
</evidence>
<organism evidence="4 5">
    <name type="scientific">Digitaria exilis</name>
    <dbReference type="NCBI Taxonomy" id="1010633"/>
    <lineage>
        <taxon>Eukaryota</taxon>
        <taxon>Viridiplantae</taxon>
        <taxon>Streptophyta</taxon>
        <taxon>Embryophyta</taxon>
        <taxon>Tracheophyta</taxon>
        <taxon>Spermatophyta</taxon>
        <taxon>Magnoliopsida</taxon>
        <taxon>Liliopsida</taxon>
        <taxon>Poales</taxon>
        <taxon>Poaceae</taxon>
        <taxon>PACMAD clade</taxon>
        <taxon>Panicoideae</taxon>
        <taxon>Panicodae</taxon>
        <taxon>Paniceae</taxon>
        <taxon>Anthephorinae</taxon>
        <taxon>Digitaria</taxon>
    </lineage>
</organism>
<accession>A0A835C5I1</accession>
<evidence type="ECO:0000259" key="3">
    <source>
        <dbReference type="PROSITE" id="PS50822"/>
    </source>
</evidence>
<dbReference type="SUPFAM" id="SSF53098">
    <property type="entry name" value="Ribonuclease H-like"/>
    <property type="match status" value="1"/>
</dbReference>
<dbReference type="EMBL" id="JACEFO010001695">
    <property type="protein sequence ID" value="KAF8720530.1"/>
    <property type="molecule type" value="Genomic_DNA"/>
</dbReference>
<gene>
    <name evidence="4" type="ORF">HU200_023783</name>
</gene>
<evidence type="ECO:0000259" key="2">
    <source>
        <dbReference type="PROSITE" id="PS50821"/>
    </source>
</evidence>
<dbReference type="Gene3D" id="2.170.260.10">
    <property type="entry name" value="paz domain"/>
    <property type="match status" value="1"/>
</dbReference>
<comment type="similarity">
    <text evidence="1">Belongs to the argonaute family. Ago subfamily.</text>
</comment>
<dbReference type="AlphaFoldDB" id="A0A835C5I1"/>
<dbReference type="SUPFAM" id="SSF101690">
    <property type="entry name" value="PAZ domain"/>
    <property type="match status" value="1"/>
</dbReference>
<evidence type="ECO:0000256" key="1">
    <source>
        <dbReference type="ARBA" id="ARBA00008201"/>
    </source>
</evidence>
<dbReference type="SMART" id="SM00950">
    <property type="entry name" value="Piwi"/>
    <property type="match status" value="1"/>
</dbReference>
<dbReference type="PROSITE" id="PS50822">
    <property type="entry name" value="PIWI"/>
    <property type="match status" value="1"/>
</dbReference>
<feature type="domain" description="Piwi" evidence="3">
    <location>
        <begin position="259"/>
        <end position="471"/>
    </location>
</feature>